<protein>
    <submittedName>
        <fullName evidence="1">Uncharacterized protein</fullName>
    </submittedName>
</protein>
<accession>A0A345MJ02</accession>
<dbReference type="EMBL" id="MH590603">
    <property type="protein sequence ID" value="AXH70533.1"/>
    <property type="molecule type" value="Genomic_DNA"/>
</dbReference>
<sequence length="36" mass="3976">MTLRSFLASPFIADVKLVCVTTVACLILSIDYTPWS</sequence>
<dbReference type="Proteomes" id="UP000257597">
    <property type="component" value="Segment"/>
</dbReference>
<name>A0A345MJ02_9CAUD</name>
<proteinExistence type="predicted"/>
<gene>
    <name evidence="1" type="primary">147</name>
    <name evidence="1" type="ORF">SEA_DAREDEVIL_147</name>
</gene>
<organism evidence="1 2">
    <name type="scientific">Gordonia phage Daredevil</name>
    <dbReference type="NCBI Taxonomy" id="2283286"/>
    <lineage>
        <taxon>Viruses</taxon>
        <taxon>Duplodnaviria</taxon>
        <taxon>Heunggongvirae</taxon>
        <taxon>Uroviricota</taxon>
        <taxon>Caudoviricetes</taxon>
        <taxon>Daredevilvirus</taxon>
        <taxon>Daredevilvirus daredevil</taxon>
    </lineage>
</organism>
<evidence type="ECO:0000313" key="1">
    <source>
        <dbReference type="EMBL" id="AXH70533.1"/>
    </source>
</evidence>
<dbReference type="RefSeq" id="YP_009807261.1">
    <property type="nucleotide sequence ID" value="NC_048021.1"/>
</dbReference>
<dbReference type="GeneID" id="54998136"/>
<keyword evidence="2" id="KW-1185">Reference proteome</keyword>
<reference evidence="2" key="1">
    <citation type="submission" date="2018-07" db="EMBL/GenBank/DDBJ databases">
        <authorList>
            <person name="Quirk P.G."/>
            <person name="Krulwich T.A."/>
        </authorList>
    </citation>
    <scope>NUCLEOTIDE SEQUENCE [LARGE SCALE GENOMIC DNA]</scope>
</reference>
<evidence type="ECO:0000313" key="2">
    <source>
        <dbReference type="Proteomes" id="UP000257597"/>
    </source>
</evidence>
<dbReference type="KEGG" id="vg:54998136"/>